<dbReference type="SUPFAM" id="SSF53067">
    <property type="entry name" value="Actin-like ATPase domain"/>
    <property type="match status" value="1"/>
</dbReference>
<dbReference type="RefSeq" id="WP_183583506.1">
    <property type="nucleotide sequence ID" value="NZ_JACHXJ010000003.1"/>
</dbReference>
<dbReference type="Proteomes" id="UP000517523">
    <property type="component" value="Unassembled WGS sequence"/>
</dbReference>
<dbReference type="InterPro" id="IPR043129">
    <property type="entry name" value="ATPase_NBD"/>
</dbReference>
<accession>A0A839TQN3</accession>
<dbReference type="Gene3D" id="1.10.10.10">
    <property type="entry name" value="Winged helix-like DNA-binding domain superfamily/Winged helix DNA-binding domain"/>
    <property type="match status" value="1"/>
</dbReference>
<dbReference type="EMBL" id="JACHXJ010000003">
    <property type="protein sequence ID" value="MBB3129314.1"/>
    <property type="molecule type" value="Genomic_DNA"/>
</dbReference>
<dbReference type="Gene3D" id="3.30.420.40">
    <property type="match status" value="2"/>
</dbReference>
<keyword evidence="3" id="KW-0119">Carbohydrate metabolism</keyword>
<protein>
    <submittedName>
        <fullName evidence="4">Putative NBD/HSP70 family sugar kinase</fullName>
    </submittedName>
</protein>
<keyword evidence="4" id="KW-0418">Kinase</keyword>
<keyword evidence="4" id="KW-0808">Transferase</keyword>
<dbReference type="Pfam" id="PF00480">
    <property type="entry name" value="ROK"/>
    <property type="match status" value="1"/>
</dbReference>
<dbReference type="InterPro" id="IPR036390">
    <property type="entry name" value="WH_DNA-bd_sf"/>
</dbReference>
<comment type="caution">
    <text evidence="4">The sequence shown here is derived from an EMBL/GenBank/DDBJ whole genome shotgun (WGS) entry which is preliminary data.</text>
</comment>
<evidence type="ECO:0000256" key="3">
    <source>
        <dbReference type="ARBA" id="ARBA00022629"/>
    </source>
</evidence>
<reference evidence="4 5" key="1">
    <citation type="submission" date="2020-08" db="EMBL/GenBank/DDBJ databases">
        <title>Genomic Encyclopedia of Type Strains, Phase III (KMG-III): the genomes of soil and plant-associated and newly described type strains.</title>
        <authorList>
            <person name="Whitman W."/>
        </authorList>
    </citation>
    <scope>NUCLEOTIDE SEQUENCE [LARGE SCALE GENOMIC DNA]</scope>
    <source>
        <strain evidence="4 5">CECT 5831</strain>
    </source>
</reference>
<proteinExistence type="inferred from homology"/>
<keyword evidence="3" id="KW-0859">Xylose metabolism</keyword>
<dbReference type="Pfam" id="PF13412">
    <property type="entry name" value="HTH_24"/>
    <property type="match status" value="1"/>
</dbReference>
<name>A0A839TQN3_9BACL</name>
<organism evidence="4 5">
    <name type="scientific">Paenibacillus rhizosphaerae</name>
    <dbReference type="NCBI Taxonomy" id="297318"/>
    <lineage>
        <taxon>Bacteria</taxon>
        <taxon>Bacillati</taxon>
        <taxon>Bacillota</taxon>
        <taxon>Bacilli</taxon>
        <taxon>Bacillales</taxon>
        <taxon>Paenibacillaceae</taxon>
        <taxon>Paenibacillus</taxon>
    </lineage>
</organism>
<dbReference type="GO" id="GO:0016301">
    <property type="term" value="F:kinase activity"/>
    <property type="evidence" value="ECO:0007669"/>
    <property type="project" value="UniProtKB-KW"/>
</dbReference>
<evidence type="ECO:0000256" key="1">
    <source>
        <dbReference type="ARBA" id="ARBA00002486"/>
    </source>
</evidence>
<dbReference type="AlphaFoldDB" id="A0A839TQN3"/>
<sequence length="395" mass="44881">MIMKTDQDVMRENNKKLVLKALFNTDQTSRSSIADQINLQKSTVSSIVRELQDQGLIEELGIGEASNIGGRRPNLIRFNRKFGFVLAFDMGVNYLKYSINYINGELIHHVSLKLYTNKVKEIFALMKNVILNLEKYDTINGLVGISISLHAPVLDNQILYSPFLDFQSFNLIDALKELIDVPVIIENEANLTAIYIRDFYRHTEEIQFDNILALNIHNGIGVGTIIERRLYKGLNGLSGEIGRSIIMSENKKNRRLEEIYSEKAVLDRIGKLKNRPGFTLEDDFILLMELKDEQIAAIMEEWVIAIAQISYNLIQYSAPDAVFLSSRFIAFFPCLLDEIIKEYSSLDPLGSTQIISLDHHIHELTLFGGVALVSRKILGLESHDLFFTKGSGHLR</sequence>
<evidence type="ECO:0000313" key="4">
    <source>
        <dbReference type="EMBL" id="MBB3129314.1"/>
    </source>
</evidence>
<dbReference type="SUPFAM" id="SSF46785">
    <property type="entry name" value="Winged helix' DNA-binding domain"/>
    <property type="match status" value="1"/>
</dbReference>
<dbReference type="InterPro" id="IPR000600">
    <property type="entry name" value="ROK"/>
</dbReference>
<evidence type="ECO:0000313" key="5">
    <source>
        <dbReference type="Proteomes" id="UP000517523"/>
    </source>
</evidence>
<gene>
    <name evidence="4" type="ORF">FHS19_003989</name>
</gene>
<dbReference type="PANTHER" id="PTHR18964:SF149">
    <property type="entry name" value="BIFUNCTIONAL UDP-N-ACETYLGLUCOSAMINE 2-EPIMERASE_N-ACETYLMANNOSAMINE KINASE"/>
    <property type="match status" value="1"/>
</dbReference>
<dbReference type="GO" id="GO:0042732">
    <property type="term" value="P:D-xylose metabolic process"/>
    <property type="evidence" value="ECO:0007669"/>
    <property type="project" value="UniProtKB-KW"/>
</dbReference>
<dbReference type="PANTHER" id="PTHR18964">
    <property type="entry name" value="ROK (REPRESSOR, ORF, KINASE) FAMILY"/>
    <property type="match status" value="1"/>
</dbReference>
<comment type="similarity">
    <text evidence="2">Belongs to the ROK (NagC/XylR) family.</text>
</comment>
<evidence type="ECO:0000256" key="2">
    <source>
        <dbReference type="ARBA" id="ARBA00006479"/>
    </source>
</evidence>
<comment type="function">
    <text evidence="1">Transcriptional repressor of xylose-utilizing enzymes.</text>
</comment>
<dbReference type="InterPro" id="IPR036388">
    <property type="entry name" value="WH-like_DNA-bd_sf"/>
</dbReference>